<proteinExistence type="predicted"/>
<dbReference type="AlphaFoldDB" id="A0A0A9C731"/>
<evidence type="ECO:0000313" key="1">
    <source>
        <dbReference type="EMBL" id="JAD72084.1"/>
    </source>
</evidence>
<protein>
    <submittedName>
        <fullName evidence="1">Uncharacterized protein</fullName>
    </submittedName>
</protein>
<organism evidence="1">
    <name type="scientific">Arundo donax</name>
    <name type="common">Giant reed</name>
    <name type="synonym">Donax arundinaceus</name>
    <dbReference type="NCBI Taxonomy" id="35708"/>
    <lineage>
        <taxon>Eukaryota</taxon>
        <taxon>Viridiplantae</taxon>
        <taxon>Streptophyta</taxon>
        <taxon>Embryophyta</taxon>
        <taxon>Tracheophyta</taxon>
        <taxon>Spermatophyta</taxon>
        <taxon>Magnoliopsida</taxon>
        <taxon>Liliopsida</taxon>
        <taxon>Poales</taxon>
        <taxon>Poaceae</taxon>
        <taxon>PACMAD clade</taxon>
        <taxon>Arundinoideae</taxon>
        <taxon>Arundineae</taxon>
        <taxon>Arundo</taxon>
    </lineage>
</organism>
<sequence length="27" mass="2979">MLDLWNSDCSIVLDGTTACYTTTTLLQ</sequence>
<dbReference type="EMBL" id="GBRH01225811">
    <property type="protein sequence ID" value="JAD72084.1"/>
    <property type="molecule type" value="Transcribed_RNA"/>
</dbReference>
<reference evidence="1" key="2">
    <citation type="journal article" date="2015" name="Data Brief">
        <title>Shoot transcriptome of the giant reed, Arundo donax.</title>
        <authorList>
            <person name="Barrero R.A."/>
            <person name="Guerrero F.D."/>
            <person name="Moolhuijzen P."/>
            <person name="Goolsby J.A."/>
            <person name="Tidwell J."/>
            <person name="Bellgard S.E."/>
            <person name="Bellgard M.I."/>
        </authorList>
    </citation>
    <scope>NUCLEOTIDE SEQUENCE</scope>
    <source>
        <tissue evidence="1">Shoot tissue taken approximately 20 cm above the soil surface</tissue>
    </source>
</reference>
<accession>A0A0A9C731</accession>
<name>A0A0A9C731_ARUDO</name>
<reference evidence="1" key="1">
    <citation type="submission" date="2014-09" db="EMBL/GenBank/DDBJ databases">
        <authorList>
            <person name="Magalhaes I.L.F."/>
            <person name="Oliveira U."/>
            <person name="Santos F.R."/>
            <person name="Vidigal T.H.D.A."/>
            <person name="Brescovit A.D."/>
            <person name="Santos A.J."/>
        </authorList>
    </citation>
    <scope>NUCLEOTIDE SEQUENCE</scope>
    <source>
        <tissue evidence="1">Shoot tissue taken approximately 20 cm above the soil surface</tissue>
    </source>
</reference>